<comment type="caution">
    <text evidence="2">The sequence shown here is derived from an EMBL/GenBank/DDBJ whole genome shotgun (WGS) entry which is preliminary data.</text>
</comment>
<feature type="transmembrane region" description="Helical" evidence="1">
    <location>
        <begin position="281"/>
        <end position="306"/>
    </location>
</feature>
<keyword evidence="1" id="KW-1133">Transmembrane helix</keyword>
<name>A0ABT8TG06_9GAMM</name>
<dbReference type="RefSeq" id="WP_302713622.1">
    <property type="nucleotide sequence ID" value="NZ_JAULRT010000059.1"/>
</dbReference>
<reference evidence="2" key="1">
    <citation type="submission" date="2023-07" db="EMBL/GenBank/DDBJ databases">
        <title>Gilvimarinus algae sp. nov., isolated from the surface of Kelp.</title>
        <authorList>
            <person name="Sun Y.Y."/>
            <person name="Gong Y."/>
            <person name="Du Z.J."/>
        </authorList>
    </citation>
    <scope>NUCLEOTIDE SEQUENCE</scope>
    <source>
        <strain evidence="2">SDUM040014</strain>
    </source>
</reference>
<sequence>MSIPKLTEEQKSKLRLLEPSLKIAAARRDLEECKKLTDYIQNILRPTGHETRLMQSKNWMFETAMEVGEIDYAINGFSDVRQKVAKSTRLYLEATALLAICHLRKRDLYRAKPYMVEALRCEKNIRSENGRSEFKVSLAKRFDEEALLASIATNESEFMDLDKIQSDAAKLIQTKHEDEILEMLGANVPEFALDFVERVHAESKNLLTYEETLRLPSPATFHQKKKLGKGVLSAFQTVIWQSLCDKESEVYKMWFTNGLQAVLDKKYLTGAIVSSLAGLKIGIYAIAVYLTSLLIKIGIETFCSVYQPHNLMALRR</sequence>
<keyword evidence="1" id="KW-0472">Membrane</keyword>
<dbReference type="Proteomes" id="UP001168380">
    <property type="component" value="Unassembled WGS sequence"/>
</dbReference>
<accession>A0ABT8TG06</accession>
<gene>
    <name evidence="2" type="ORF">QWI16_12605</name>
</gene>
<dbReference type="EMBL" id="JAULRT010000059">
    <property type="protein sequence ID" value="MDO3383012.1"/>
    <property type="molecule type" value="Genomic_DNA"/>
</dbReference>
<protein>
    <submittedName>
        <fullName evidence="2">Uncharacterized protein</fullName>
    </submittedName>
</protein>
<evidence type="ECO:0000313" key="3">
    <source>
        <dbReference type="Proteomes" id="UP001168380"/>
    </source>
</evidence>
<evidence type="ECO:0000256" key="1">
    <source>
        <dbReference type="SAM" id="Phobius"/>
    </source>
</evidence>
<keyword evidence="3" id="KW-1185">Reference proteome</keyword>
<keyword evidence="1" id="KW-0812">Transmembrane</keyword>
<organism evidence="2 3">
    <name type="scientific">Gilvimarinus algae</name>
    <dbReference type="NCBI Taxonomy" id="3058037"/>
    <lineage>
        <taxon>Bacteria</taxon>
        <taxon>Pseudomonadati</taxon>
        <taxon>Pseudomonadota</taxon>
        <taxon>Gammaproteobacteria</taxon>
        <taxon>Cellvibrionales</taxon>
        <taxon>Cellvibrionaceae</taxon>
        <taxon>Gilvimarinus</taxon>
    </lineage>
</organism>
<proteinExistence type="predicted"/>
<evidence type="ECO:0000313" key="2">
    <source>
        <dbReference type="EMBL" id="MDO3383012.1"/>
    </source>
</evidence>